<sequence length="83" mass="9236">MTLYCTVYNTLPPWSRGQWTGEEIQFRFVWRLVPPPPPQARAHLSPSKRASGVADAATCGQRLLVAPVIRLRMLRFAAGGDEA</sequence>
<name>E4ZWD3_LEPMJ</name>
<accession>E4ZWD3</accession>
<dbReference type="AlphaFoldDB" id="E4ZWD3"/>
<organism evidence="2">
    <name type="scientific">Leptosphaeria maculans (strain JN3 / isolate v23.1.3 / race Av1-4-5-6-7-8)</name>
    <name type="common">Blackleg fungus</name>
    <name type="synonym">Phoma lingam</name>
    <dbReference type="NCBI Taxonomy" id="985895"/>
    <lineage>
        <taxon>Eukaryota</taxon>
        <taxon>Fungi</taxon>
        <taxon>Dikarya</taxon>
        <taxon>Ascomycota</taxon>
        <taxon>Pezizomycotina</taxon>
        <taxon>Dothideomycetes</taxon>
        <taxon>Pleosporomycetidae</taxon>
        <taxon>Pleosporales</taxon>
        <taxon>Pleosporineae</taxon>
        <taxon>Leptosphaeriaceae</taxon>
        <taxon>Plenodomus</taxon>
        <taxon>Plenodomus lingam/Leptosphaeria maculans species complex</taxon>
    </lineage>
</organism>
<gene>
    <name evidence="1" type="ORF">LEMA_uP030610.1</name>
</gene>
<reference evidence="2" key="1">
    <citation type="journal article" date="2011" name="Nat. Commun.">
        <title>Effector diversification within compartments of the Leptosphaeria maculans genome affected by Repeat-Induced Point mutations.</title>
        <authorList>
            <person name="Rouxel T."/>
            <person name="Grandaubert J."/>
            <person name="Hane J.K."/>
            <person name="Hoede C."/>
            <person name="van de Wouw A.P."/>
            <person name="Couloux A."/>
            <person name="Dominguez V."/>
            <person name="Anthouard V."/>
            <person name="Bally P."/>
            <person name="Bourras S."/>
            <person name="Cozijnsen A.J."/>
            <person name="Ciuffetti L.M."/>
            <person name="Degrave A."/>
            <person name="Dilmaghani A."/>
            <person name="Duret L."/>
            <person name="Fudal I."/>
            <person name="Goodwin S.B."/>
            <person name="Gout L."/>
            <person name="Glaser N."/>
            <person name="Linglin J."/>
            <person name="Kema G.H.J."/>
            <person name="Lapalu N."/>
            <person name="Lawrence C.B."/>
            <person name="May K."/>
            <person name="Meyer M."/>
            <person name="Ollivier B."/>
            <person name="Poulain J."/>
            <person name="Schoch C.L."/>
            <person name="Simon A."/>
            <person name="Spatafora J.W."/>
            <person name="Stachowiak A."/>
            <person name="Turgeon B.G."/>
            <person name="Tyler B.M."/>
            <person name="Vincent D."/>
            <person name="Weissenbach J."/>
            <person name="Amselem J."/>
            <person name="Quesneville H."/>
            <person name="Oliver R.P."/>
            <person name="Wincker P."/>
            <person name="Balesdent M.-H."/>
            <person name="Howlett B.J."/>
        </authorList>
    </citation>
    <scope>NUCLEOTIDE SEQUENCE [LARGE SCALE GENOMIC DNA]</scope>
    <source>
        <strain evidence="2">JN3 / isolate v23.1.3 / race Av1-4-5-6-7-8</strain>
    </source>
</reference>
<dbReference type="EMBL" id="FP929127">
    <property type="protein sequence ID" value="CBX95909.1"/>
    <property type="molecule type" value="Genomic_DNA"/>
</dbReference>
<dbReference type="HOGENOM" id="CLU_2542986_0_0_1"/>
<dbReference type="VEuPathDB" id="FungiDB:LEMA_uP030610.1"/>
<protein>
    <submittedName>
        <fullName evidence="1">Predicted protein</fullName>
    </submittedName>
</protein>
<dbReference type="Proteomes" id="UP000002668">
    <property type="component" value="Genome"/>
</dbReference>
<dbReference type="InParanoid" id="E4ZWD3"/>
<evidence type="ECO:0000313" key="1">
    <source>
        <dbReference type="EMBL" id="CBX95909.1"/>
    </source>
</evidence>
<proteinExistence type="predicted"/>
<keyword evidence="2" id="KW-1185">Reference proteome</keyword>
<evidence type="ECO:0000313" key="2">
    <source>
        <dbReference type="Proteomes" id="UP000002668"/>
    </source>
</evidence>